<accession>S9U2Q3</accession>
<feature type="region of interest" description="Disordered" evidence="1">
    <location>
        <begin position="178"/>
        <end position="257"/>
    </location>
</feature>
<evidence type="ECO:0000313" key="2">
    <source>
        <dbReference type="EMBL" id="EPY25057.1"/>
    </source>
</evidence>
<reference evidence="2 3" key="1">
    <citation type="journal article" date="2013" name="PLoS ONE">
        <title>Predicting the Proteins of Angomonas deanei, Strigomonas culicis and Their Respective Endosymbionts Reveals New Aspects of the Trypanosomatidae Family.</title>
        <authorList>
            <person name="Motta M.C."/>
            <person name="Martins A.C."/>
            <person name="de Souza S.S."/>
            <person name="Catta-Preta C.M."/>
            <person name="Silva R."/>
            <person name="Klein C.C."/>
            <person name="de Almeida L.G."/>
            <person name="de Lima Cunha O."/>
            <person name="Ciapina L.P."/>
            <person name="Brocchi M."/>
            <person name="Colabardini A.C."/>
            <person name="de Araujo Lima B."/>
            <person name="Machado C.R."/>
            <person name="de Almeida Soares C.M."/>
            <person name="Probst C.M."/>
            <person name="de Menezes C.B."/>
            <person name="Thompson C.E."/>
            <person name="Bartholomeu D.C."/>
            <person name="Gradia D.F."/>
            <person name="Pavoni D.P."/>
            <person name="Grisard E.C."/>
            <person name="Fantinatti-Garboggini F."/>
            <person name="Marchini F.K."/>
            <person name="Rodrigues-Luiz G.F."/>
            <person name="Wagner G."/>
            <person name="Goldman G.H."/>
            <person name="Fietto J.L."/>
            <person name="Elias M.C."/>
            <person name="Goldman M.H."/>
            <person name="Sagot M.F."/>
            <person name="Pereira M."/>
            <person name="Stoco P.H."/>
            <person name="de Mendonca-Neto R.P."/>
            <person name="Teixeira S.M."/>
            <person name="Maciel T.E."/>
            <person name="de Oliveira Mendes T.A."/>
            <person name="Urmenyi T.P."/>
            <person name="de Souza W."/>
            <person name="Schenkman S."/>
            <person name="de Vasconcelos A.T."/>
        </authorList>
    </citation>
    <scope>NUCLEOTIDE SEQUENCE [LARGE SCALE GENOMIC DNA]</scope>
</reference>
<dbReference type="OrthoDB" id="277978at2759"/>
<evidence type="ECO:0000313" key="3">
    <source>
        <dbReference type="Proteomes" id="UP000015354"/>
    </source>
</evidence>
<dbReference type="EMBL" id="ATMH01006864">
    <property type="protein sequence ID" value="EPY25057.1"/>
    <property type="molecule type" value="Genomic_DNA"/>
</dbReference>
<sequence>MTKKNAKKGADGASGEAEHKEIVPYVHKRPKPRVLTDGLFMWEHVASFSHPKVVCELEHVCKDVAEHLAVSNTGTHLMQRYWNALWAKLSWDEELIASEKKYLLPASLKRSEGKKSWKKMYAEEIPFWVQKTLQGVGVNNNASNEAKTLFKVEQQNANLTGEQLAAMERAAAKQAVERLIKNRPVGRTSESAGGDGDEDSNKPKKGRGPRPSGPIDASVGYQRFDYKRDDRAGTRQGKHKKGGVSKWSGFADDGVYE</sequence>
<evidence type="ECO:0000256" key="1">
    <source>
        <dbReference type="SAM" id="MobiDB-lite"/>
    </source>
</evidence>
<organism evidence="2 3">
    <name type="scientific">Strigomonas culicis</name>
    <dbReference type="NCBI Taxonomy" id="28005"/>
    <lineage>
        <taxon>Eukaryota</taxon>
        <taxon>Discoba</taxon>
        <taxon>Euglenozoa</taxon>
        <taxon>Kinetoplastea</taxon>
        <taxon>Metakinetoplastina</taxon>
        <taxon>Trypanosomatida</taxon>
        <taxon>Trypanosomatidae</taxon>
        <taxon>Strigomonadinae</taxon>
        <taxon>Strigomonas</taxon>
    </lineage>
</organism>
<dbReference type="AlphaFoldDB" id="S9U2Q3"/>
<protein>
    <submittedName>
        <fullName evidence="2">Uncharacterized protein</fullName>
    </submittedName>
</protein>
<proteinExistence type="predicted"/>
<gene>
    <name evidence="2" type="ORF">STCU_06864</name>
</gene>
<comment type="caution">
    <text evidence="2">The sequence shown here is derived from an EMBL/GenBank/DDBJ whole genome shotgun (WGS) entry which is preliminary data.</text>
</comment>
<keyword evidence="3" id="KW-1185">Reference proteome</keyword>
<dbReference type="Proteomes" id="UP000015354">
    <property type="component" value="Unassembled WGS sequence"/>
</dbReference>
<name>S9U2Q3_9TRYP</name>
<feature type="compositionally biased region" description="Basic and acidic residues" evidence="1">
    <location>
        <begin position="224"/>
        <end position="233"/>
    </location>
</feature>